<name>A0A1T4KVS0_9ACTN</name>
<evidence type="ECO:0000256" key="2">
    <source>
        <dbReference type="ARBA" id="ARBA00022475"/>
    </source>
</evidence>
<dbReference type="AlphaFoldDB" id="A0A1T4KVS0"/>
<dbReference type="InterPro" id="IPR034746">
    <property type="entry name" value="POTRA"/>
</dbReference>
<keyword evidence="3 11" id="KW-0132">Cell division</keyword>
<evidence type="ECO:0000256" key="1">
    <source>
        <dbReference type="ARBA" id="ARBA00004370"/>
    </source>
</evidence>
<keyword evidence="6 9" id="KW-0472">Membrane</keyword>
<dbReference type="Pfam" id="PF03799">
    <property type="entry name" value="FtsQ_DivIB_C"/>
    <property type="match status" value="1"/>
</dbReference>
<evidence type="ECO:0000256" key="7">
    <source>
        <dbReference type="ARBA" id="ARBA00023306"/>
    </source>
</evidence>
<dbReference type="PANTHER" id="PTHR37820">
    <property type="entry name" value="CELL DIVISION PROTEIN DIVIB"/>
    <property type="match status" value="1"/>
</dbReference>
<dbReference type="GO" id="GO:0005886">
    <property type="term" value="C:plasma membrane"/>
    <property type="evidence" value="ECO:0007669"/>
    <property type="project" value="TreeGrafter"/>
</dbReference>
<gene>
    <name evidence="11" type="ORF">SAMN02745673_00563</name>
</gene>
<evidence type="ECO:0000256" key="4">
    <source>
        <dbReference type="ARBA" id="ARBA00022692"/>
    </source>
</evidence>
<dbReference type="Proteomes" id="UP000190637">
    <property type="component" value="Unassembled WGS sequence"/>
</dbReference>
<dbReference type="RefSeq" id="WP_078759941.1">
    <property type="nucleotide sequence ID" value="NZ_FUWS01000001.1"/>
</dbReference>
<reference evidence="11 12" key="1">
    <citation type="submission" date="2017-02" db="EMBL/GenBank/DDBJ databases">
        <authorList>
            <person name="Peterson S.W."/>
        </authorList>
    </citation>
    <scope>NUCLEOTIDE SEQUENCE [LARGE SCALE GENOMIC DNA]</scope>
    <source>
        <strain evidence="11 12">DSM 45154</strain>
    </source>
</reference>
<organism evidence="11 12">
    <name type="scientific">Marinactinospora thermotolerans DSM 45154</name>
    <dbReference type="NCBI Taxonomy" id="1122192"/>
    <lineage>
        <taxon>Bacteria</taxon>
        <taxon>Bacillati</taxon>
        <taxon>Actinomycetota</taxon>
        <taxon>Actinomycetes</taxon>
        <taxon>Streptosporangiales</taxon>
        <taxon>Nocardiopsidaceae</taxon>
        <taxon>Marinactinospora</taxon>
    </lineage>
</organism>
<dbReference type="InterPro" id="IPR013685">
    <property type="entry name" value="POTRA_FtsQ_type"/>
</dbReference>
<dbReference type="InterPro" id="IPR050487">
    <property type="entry name" value="FtsQ_DivIB"/>
</dbReference>
<keyword evidence="7" id="KW-0131">Cell cycle</keyword>
<accession>A0A1T4KVS0</accession>
<evidence type="ECO:0000256" key="5">
    <source>
        <dbReference type="ARBA" id="ARBA00022989"/>
    </source>
</evidence>
<evidence type="ECO:0000313" key="12">
    <source>
        <dbReference type="Proteomes" id="UP000190637"/>
    </source>
</evidence>
<dbReference type="InterPro" id="IPR005548">
    <property type="entry name" value="Cell_div_FtsQ/DivIB_C"/>
</dbReference>
<dbReference type="STRING" id="1122192.SAMN02745673_00563"/>
<proteinExistence type="predicted"/>
<sequence>MGSGRQKEPASGRGAGGAARPRRSDPWQVAFVALLVVGLLGLASWVVLGSRLLVVRDVEVTGVSRLSPEEVAAAVDVSTGTPLARVDVSAARERVEKLRLVESATVTRGWPASLRVEVTERRPVLSVEVDGGYRLIDREGVRVADSEKLPPDQPLITVKGEIVGNPAVAEAARIVGELPSSILERLEHVEAADRAEITLHLSDGASVMWGDGERTAQKARVLEVLLREHPPSAERSYDVSAIDVAVVT</sequence>
<keyword evidence="5 9" id="KW-1133">Transmembrane helix</keyword>
<evidence type="ECO:0000256" key="8">
    <source>
        <dbReference type="SAM" id="MobiDB-lite"/>
    </source>
</evidence>
<dbReference type="GO" id="GO:0051301">
    <property type="term" value="P:cell division"/>
    <property type="evidence" value="ECO:0007669"/>
    <property type="project" value="UniProtKB-KW"/>
</dbReference>
<keyword evidence="12" id="KW-1185">Reference proteome</keyword>
<evidence type="ECO:0000256" key="9">
    <source>
        <dbReference type="SAM" id="Phobius"/>
    </source>
</evidence>
<comment type="subcellular location">
    <subcellularLocation>
        <location evidence="1">Membrane</location>
    </subcellularLocation>
</comment>
<dbReference type="PROSITE" id="PS51779">
    <property type="entry name" value="POTRA"/>
    <property type="match status" value="1"/>
</dbReference>
<protein>
    <submittedName>
        <fullName evidence="11">Cell division protein FtsQ</fullName>
    </submittedName>
</protein>
<evidence type="ECO:0000256" key="6">
    <source>
        <dbReference type="ARBA" id="ARBA00023136"/>
    </source>
</evidence>
<feature type="domain" description="POTRA" evidence="10">
    <location>
        <begin position="53"/>
        <end position="121"/>
    </location>
</feature>
<keyword evidence="4 9" id="KW-0812">Transmembrane</keyword>
<dbReference type="Gene3D" id="3.10.20.310">
    <property type="entry name" value="membrane protein fhac"/>
    <property type="match status" value="1"/>
</dbReference>
<dbReference type="OrthoDB" id="9790760at2"/>
<dbReference type="PANTHER" id="PTHR37820:SF1">
    <property type="entry name" value="CELL DIVISION PROTEIN FTSQ"/>
    <property type="match status" value="1"/>
</dbReference>
<evidence type="ECO:0000256" key="3">
    <source>
        <dbReference type="ARBA" id="ARBA00022618"/>
    </source>
</evidence>
<dbReference type="EMBL" id="FUWS01000001">
    <property type="protein sequence ID" value="SJZ46496.1"/>
    <property type="molecule type" value="Genomic_DNA"/>
</dbReference>
<evidence type="ECO:0000259" key="10">
    <source>
        <dbReference type="PROSITE" id="PS51779"/>
    </source>
</evidence>
<feature type="compositionally biased region" description="Basic and acidic residues" evidence="8">
    <location>
        <begin position="1"/>
        <end position="10"/>
    </location>
</feature>
<evidence type="ECO:0000313" key="11">
    <source>
        <dbReference type="EMBL" id="SJZ46496.1"/>
    </source>
</evidence>
<dbReference type="Pfam" id="PF08478">
    <property type="entry name" value="POTRA_1"/>
    <property type="match status" value="1"/>
</dbReference>
<feature type="transmembrane region" description="Helical" evidence="9">
    <location>
        <begin position="27"/>
        <end position="48"/>
    </location>
</feature>
<feature type="region of interest" description="Disordered" evidence="8">
    <location>
        <begin position="1"/>
        <end position="22"/>
    </location>
</feature>
<keyword evidence="2" id="KW-1003">Cell membrane</keyword>